<keyword evidence="1" id="KW-0521">NADP</keyword>
<dbReference type="PANTHER" id="PTHR24322">
    <property type="entry name" value="PKSB"/>
    <property type="match status" value="1"/>
</dbReference>
<keyword evidence="3" id="KW-1133">Transmembrane helix</keyword>
<dbReference type="PRINTS" id="PR00081">
    <property type="entry name" value="GDHRDH"/>
</dbReference>
<dbReference type="PANTHER" id="PTHR24322:SF743">
    <property type="entry name" value="AER111WP"/>
    <property type="match status" value="1"/>
</dbReference>
<feature type="transmembrane region" description="Helical" evidence="3">
    <location>
        <begin position="37"/>
        <end position="56"/>
    </location>
</feature>
<dbReference type="Pfam" id="PF00106">
    <property type="entry name" value="adh_short"/>
    <property type="match status" value="1"/>
</dbReference>
<dbReference type="InterPro" id="IPR036291">
    <property type="entry name" value="NAD(P)-bd_dom_sf"/>
</dbReference>
<dbReference type="STRING" id="4955.A0A1G4M6G3"/>
<keyword evidence="3" id="KW-0812">Transmembrane</keyword>
<dbReference type="Proteomes" id="UP000190831">
    <property type="component" value="Chromosome A"/>
</dbReference>
<protein>
    <submittedName>
        <fullName evidence="4">LAFE_0A02586g1_1</fullName>
    </submittedName>
</protein>
<accession>A0A1G4M6G3</accession>
<gene>
    <name evidence="4" type="ORF">LAFE_0A02586G</name>
</gene>
<evidence type="ECO:0000256" key="2">
    <source>
        <dbReference type="RuleBase" id="RU000363"/>
    </source>
</evidence>
<evidence type="ECO:0000313" key="5">
    <source>
        <dbReference type="Proteomes" id="UP000190831"/>
    </source>
</evidence>
<dbReference type="Gene3D" id="3.40.50.720">
    <property type="entry name" value="NAD(P)-binding Rossmann-like Domain"/>
    <property type="match status" value="1"/>
</dbReference>
<evidence type="ECO:0000313" key="4">
    <source>
        <dbReference type="EMBL" id="SCV99411.1"/>
    </source>
</evidence>
<name>A0A1G4M6G3_LACFM</name>
<reference evidence="4 5" key="1">
    <citation type="submission" date="2016-03" db="EMBL/GenBank/DDBJ databases">
        <authorList>
            <person name="Devillers H."/>
        </authorList>
    </citation>
    <scope>NUCLEOTIDE SEQUENCE [LARGE SCALE GENOMIC DNA]</scope>
    <source>
        <strain evidence="4">CBS 6772</strain>
    </source>
</reference>
<dbReference type="InterPro" id="IPR020904">
    <property type="entry name" value="Sc_DH/Rdtase_CS"/>
</dbReference>
<dbReference type="OMA" id="MFKDVEP"/>
<dbReference type="PRINTS" id="PR00080">
    <property type="entry name" value="SDRFAMILY"/>
</dbReference>
<proteinExistence type="inferred from homology"/>
<sequence length="326" mass="36754">MPLNLDILFKRVISPLFKYPILLGLLTLWYFKQRQCNLLQLLLVLLSLMLHVMVYLNHSYKERGRWPNLQNKPQSTCVITGGSNGLGLAMVEQFLFQFPCMTVVIIDKCVPKLKHSNIVFYQCDLSDSDEVESVLDQIILNHGNVDVLVNNAGIRNKYQNFSNIRREDLSLIFKVNVVAPTIILQKLAPKDEARQFYLVTIASVLGINAPAKAATYAATKASLIALHESWSHEHSDENLVRSLLVLPGQLDTAMFQGFKPPKEFLAPLVDPEKLAVEIVNCCRSGVRGELCAPLYANFMYILKGSPYMLVQLARKFSGMDKCLPIE</sequence>
<dbReference type="InterPro" id="IPR002347">
    <property type="entry name" value="SDR_fam"/>
</dbReference>
<dbReference type="GO" id="GO:0016616">
    <property type="term" value="F:oxidoreductase activity, acting on the CH-OH group of donors, NAD or NADP as acceptor"/>
    <property type="evidence" value="ECO:0007669"/>
    <property type="project" value="TreeGrafter"/>
</dbReference>
<keyword evidence="5" id="KW-1185">Reference proteome</keyword>
<dbReference type="PROSITE" id="PS00061">
    <property type="entry name" value="ADH_SHORT"/>
    <property type="match status" value="1"/>
</dbReference>
<evidence type="ECO:0000256" key="3">
    <source>
        <dbReference type="SAM" id="Phobius"/>
    </source>
</evidence>
<dbReference type="EMBL" id="LT598487">
    <property type="protein sequence ID" value="SCV99411.1"/>
    <property type="molecule type" value="Genomic_DNA"/>
</dbReference>
<feature type="transmembrane region" description="Helical" evidence="3">
    <location>
        <begin position="12"/>
        <end position="31"/>
    </location>
</feature>
<dbReference type="AlphaFoldDB" id="A0A1G4M6G3"/>
<evidence type="ECO:0000256" key="1">
    <source>
        <dbReference type="ARBA" id="ARBA00022857"/>
    </source>
</evidence>
<organism evidence="4 5">
    <name type="scientific">Lachancea fermentati</name>
    <name type="common">Zygosaccharomyces fermentati</name>
    <dbReference type="NCBI Taxonomy" id="4955"/>
    <lineage>
        <taxon>Eukaryota</taxon>
        <taxon>Fungi</taxon>
        <taxon>Dikarya</taxon>
        <taxon>Ascomycota</taxon>
        <taxon>Saccharomycotina</taxon>
        <taxon>Saccharomycetes</taxon>
        <taxon>Saccharomycetales</taxon>
        <taxon>Saccharomycetaceae</taxon>
        <taxon>Lachancea</taxon>
    </lineage>
</organism>
<dbReference type="OrthoDB" id="5840532at2759"/>
<keyword evidence="3" id="KW-0472">Membrane</keyword>
<dbReference type="SUPFAM" id="SSF51735">
    <property type="entry name" value="NAD(P)-binding Rossmann-fold domains"/>
    <property type="match status" value="1"/>
</dbReference>
<comment type="similarity">
    <text evidence="2">Belongs to the short-chain dehydrogenases/reductases (SDR) family.</text>
</comment>